<gene>
    <name evidence="2" type="ORF">UFOVP1011_35</name>
    <name evidence="3" type="ORF">UFOVP1162_29</name>
    <name evidence="4" type="ORF">UFOVP1611_32</name>
    <name evidence="1" type="ORF">UFOVP504_15</name>
</gene>
<accession>A0A6J5MJ12</accession>
<sequence length="68" mass="7654">MTDTITPALQAELQARAAVGMTKYGISVSDRPLSRLEWLQHAKEEALDLAVYLQRLIEDEKRTGGSFY</sequence>
<name>A0A6J5MJ12_9CAUD</name>
<organism evidence="1">
    <name type="scientific">uncultured Caudovirales phage</name>
    <dbReference type="NCBI Taxonomy" id="2100421"/>
    <lineage>
        <taxon>Viruses</taxon>
        <taxon>Duplodnaviria</taxon>
        <taxon>Heunggongvirae</taxon>
        <taxon>Uroviricota</taxon>
        <taxon>Caudoviricetes</taxon>
        <taxon>Peduoviridae</taxon>
        <taxon>Maltschvirus</taxon>
        <taxon>Maltschvirus maltsch</taxon>
    </lineage>
</organism>
<evidence type="ECO:0000313" key="3">
    <source>
        <dbReference type="EMBL" id="CAB4187104.1"/>
    </source>
</evidence>
<protein>
    <submittedName>
        <fullName evidence="1">Uncharacterized protein</fullName>
    </submittedName>
</protein>
<dbReference type="EMBL" id="LR797101">
    <property type="protein sequence ID" value="CAB4187104.1"/>
    <property type="molecule type" value="Genomic_DNA"/>
</dbReference>
<evidence type="ECO:0000313" key="4">
    <source>
        <dbReference type="EMBL" id="CAB4218680.1"/>
    </source>
</evidence>
<dbReference type="EMBL" id="LR797465">
    <property type="protein sequence ID" value="CAB4218680.1"/>
    <property type="molecule type" value="Genomic_DNA"/>
</dbReference>
<reference evidence="1" key="1">
    <citation type="submission" date="2020-04" db="EMBL/GenBank/DDBJ databases">
        <authorList>
            <person name="Chiriac C."/>
            <person name="Salcher M."/>
            <person name="Ghai R."/>
            <person name="Kavagutti S V."/>
        </authorList>
    </citation>
    <scope>NUCLEOTIDE SEQUENCE</scope>
</reference>
<dbReference type="EMBL" id="LR796485">
    <property type="protein sequence ID" value="CAB4147165.1"/>
    <property type="molecule type" value="Genomic_DNA"/>
</dbReference>
<dbReference type="EMBL" id="LR796959">
    <property type="protein sequence ID" value="CAB4178151.1"/>
    <property type="molecule type" value="Genomic_DNA"/>
</dbReference>
<proteinExistence type="predicted"/>
<evidence type="ECO:0000313" key="1">
    <source>
        <dbReference type="EMBL" id="CAB4147165.1"/>
    </source>
</evidence>
<evidence type="ECO:0000313" key="2">
    <source>
        <dbReference type="EMBL" id="CAB4178151.1"/>
    </source>
</evidence>